<dbReference type="EMBL" id="LXQA010241516">
    <property type="protein sequence ID" value="MCI37164.1"/>
    <property type="molecule type" value="Genomic_DNA"/>
</dbReference>
<name>A0A392RM68_9FABA</name>
<evidence type="ECO:0000313" key="2">
    <source>
        <dbReference type="Proteomes" id="UP000265520"/>
    </source>
</evidence>
<dbReference type="AlphaFoldDB" id="A0A392RM68"/>
<sequence length="54" mass="6552">FRRRFKLKVVHLNRRWPESEAGWVKAGSQTTEVQTVRLVYLHHDNTIFHRSHII</sequence>
<comment type="caution">
    <text evidence="1">The sequence shown here is derived from an EMBL/GenBank/DDBJ whole genome shotgun (WGS) entry which is preliminary data.</text>
</comment>
<proteinExistence type="predicted"/>
<dbReference type="Proteomes" id="UP000265520">
    <property type="component" value="Unassembled WGS sequence"/>
</dbReference>
<reference evidence="1 2" key="1">
    <citation type="journal article" date="2018" name="Front. Plant Sci.">
        <title>Red Clover (Trifolium pratense) and Zigzag Clover (T. medium) - A Picture of Genomic Similarities and Differences.</title>
        <authorList>
            <person name="Dluhosova J."/>
            <person name="Istvanek J."/>
            <person name="Nedelnik J."/>
            <person name="Repkova J."/>
        </authorList>
    </citation>
    <scope>NUCLEOTIDE SEQUENCE [LARGE SCALE GENOMIC DNA]</scope>
    <source>
        <strain evidence="2">cv. 10/8</strain>
        <tissue evidence="1">Leaf</tissue>
    </source>
</reference>
<evidence type="ECO:0000313" key="1">
    <source>
        <dbReference type="EMBL" id="MCI37164.1"/>
    </source>
</evidence>
<accession>A0A392RM68</accession>
<protein>
    <submittedName>
        <fullName evidence="1">Uncharacterized protein</fullName>
    </submittedName>
</protein>
<feature type="non-terminal residue" evidence="1">
    <location>
        <position position="1"/>
    </location>
</feature>
<keyword evidence="2" id="KW-1185">Reference proteome</keyword>
<organism evidence="1 2">
    <name type="scientific">Trifolium medium</name>
    <dbReference type="NCBI Taxonomy" id="97028"/>
    <lineage>
        <taxon>Eukaryota</taxon>
        <taxon>Viridiplantae</taxon>
        <taxon>Streptophyta</taxon>
        <taxon>Embryophyta</taxon>
        <taxon>Tracheophyta</taxon>
        <taxon>Spermatophyta</taxon>
        <taxon>Magnoliopsida</taxon>
        <taxon>eudicotyledons</taxon>
        <taxon>Gunneridae</taxon>
        <taxon>Pentapetalae</taxon>
        <taxon>rosids</taxon>
        <taxon>fabids</taxon>
        <taxon>Fabales</taxon>
        <taxon>Fabaceae</taxon>
        <taxon>Papilionoideae</taxon>
        <taxon>50 kb inversion clade</taxon>
        <taxon>NPAAA clade</taxon>
        <taxon>Hologalegina</taxon>
        <taxon>IRL clade</taxon>
        <taxon>Trifolieae</taxon>
        <taxon>Trifolium</taxon>
    </lineage>
</organism>